<dbReference type="InterPro" id="IPR016181">
    <property type="entry name" value="Acyl_CoA_acyltransferase"/>
</dbReference>
<dbReference type="EMBL" id="FOEN01000025">
    <property type="protein sequence ID" value="SEQ57555.1"/>
    <property type="molecule type" value="Genomic_DNA"/>
</dbReference>
<gene>
    <name evidence="2" type="ORF">SAMN04488558_1254</name>
</gene>
<proteinExistence type="predicted"/>
<organism evidence="2 3">
    <name type="scientific">Ignavigranum ruoffiae</name>
    <dbReference type="NCBI Taxonomy" id="89093"/>
    <lineage>
        <taxon>Bacteria</taxon>
        <taxon>Bacillati</taxon>
        <taxon>Bacillota</taxon>
        <taxon>Bacilli</taxon>
        <taxon>Lactobacillales</taxon>
        <taxon>Aerococcaceae</taxon>
        <taxon>Ignavigranum</taxon>
    </lineage>
</organism>
<sequence>MKNIVIKEDIIPNLESVVNLYGDVFWSAYTSNPEQLENALNNSLKIWTAWEDSLLIGLARVVGDGCTIIYIQDILVLEAYQGRGLGSQFLEMILEEYQDVRQIILLTDDTEKTISFYEKKGLKQVNKYNCVAFMK</sequence>
<evidence type="ECO:0000313" key="2">
    <source>
        <dbReference type="EMBL" id="SEQ57555.1"/>
    </source>
</evidence>
<dbReference type="Proteomes" id="UP000198833">
    <property type="component" value="Unassembled WGS sequence"/>
</dbReference>
<evidence type="ECO:0000259" key="1">
    <source>
        <dbReference type="PROSITE" id="PS51186"/>
    </source>
</evidence>
<keyword evidence="3" id="KW-1185">Reference proteome</keyword>
<dbReference type="Gene3D" id="3.40.630.30">
    <property type="match status" value="1"/>
</dbReference>
<feature type="domain" description="N-acetyltransferase" evidence="1">
    <location>
        <begin position="4"/>
        <end position="135"/>
    </location>
</feature>
<dbReference type="AlphaFoldDB" id="A0A1H9H5D6"/>
<dbReference type="SUPFAM" id="SSF55729">
    <property type="entry name" value="Acyl-CoA N-acyltransferases (Nat)"/>
    <property type="match status" value="1"/>
</dbReference>
<keyword evidence="2" id="KW-0808">Transferase</keyword>
<dbReference type="PANTHER" id="PTHR43233">
    <property type="entry name" value="FAMILY N-ACETYLTRANSFERASE, PUTATIVE (AFU_ORTHOLOGUE AFUA_6G03350)-RELATED"/>
    <property type="match status" value="1"/>
</dbReference>
<dbReference type="GO" id="GO:0016747">
    <property type="term" value="F:acyltransferase activity, transferring groups other than amino-acyl groups"/>
    <property type="evidence" value="ECO:0007669"/>
    <property type="project" value="InterPro"/>
</dbReference>
<dbReference type="PANTHER" id="PTHR43233:SF1">
    <property type="entry name" value="FAMILY N-ACETYLTRANSFERASE, PUTATIVE (AFU_ORTHOLOGUE AFUA_6G03350)-RELATED"/>
    <property type="match status" value="1"/>
</dbReference>
<evidence type="ECO:0000313" key="3">
    <source>
        <dbReference type="Proteomes" id="UP000198833"/>
    </source>
</evidence>
<dbReference type="CDD" id="cd04301">
    <property type="entry name" value="NAT_SF"/>
    <property type="match status" value="1"/>
</dbReference>
<reference evidence="2 3" key="1">
    <citation type="submission" date="2016-10" db="EMBL/GenBank/DDBJ databases">
        <authorList>
            <person name="de Groot N.N."/>
        </authorList>
    </citation>
    <scope>NUCLEOTIDE SEQUENCE [LARGE SCALE GENOMIC DNA]</scope>
    <source>
        <strain evidence="2 3">DSM 15695</strain>
    </source>
</reference>
<dbReference type="Pfam" id="PF13508">
    <property type="entry name" value="Acetyltransf_7"/>
    <property type="match status" value="1"/>
</dbReference>
<dbReference type="OrthoDB" id="9775804at2"/>
<dbReference type="InterPro" id="IPR053144">
    <property type="entry name" value="Acetyltransferase_Butenolide"/>
</dbReference>
<dbReference type="STRING" id="89093.SAMN04488558_1254"/>
<name>A0A1H9H5D6_9LACT</name>
<accession>A0A1H9H5D6</accession>
<dbReference type="InterPro" id="IPR000182">
    <property type="entry name" value="GNAT_dom"/>
</dbReference>
<dbReference type="RefSeq" id="WP_092572759.1">
    <property type="nucleotide sequence ID" value="NZ_CP096206.2"/>
</dbReference>
<dbReference type="PROSITE" id="PS51186">
    <property type="entry name" value="GNAT"/>
    <property type="match status" value="1"/>
</dbReference>
<protein>
    <submittedName>
        <fullName evidence="2">Acetyltransferase (GNAT) domain-containing protein</fullName>
    </submittedName>
</protein>